<gene>
    <name evidence="2" type="ORF">LVIROSA_LOCUS31118</name>
</gene>
<keyword evidence="3" id="KW-1185">Reference proteome</keyword>
<dbReference type="EMBL" id="CAKMRJ010005523">
    <property type="protein sequence ID" value="CAH1445353.1"/>
    <property type="molecule type" value="Genomic_DNA"/>
</dbReference>
<feature type="region of interest" description="Disordered" evidence="1">
    <location>
        <begin position="1"/>
        <end position="29"/>
    </location>
</feature>
<dbReference type="Proteomes" id="UP001157418">
    <property type="component" value="Unassembled WGS sequence"/>
</dbReference>
<dbReference type="AlphaFoldDB" id="A0AAU9P5U9"/>
<proteinExistence type="predicted"/>
<protein>
    <submittedName>
        <fullName evidence="2">Uncharacterized protein</fullName>
    </submittedName>
</protein>
<accession>A0AAU9P5U9</accession>
<evidence type="ECO:0000313" key="2">
    <source>
        <dbReference type="EMBL" id="CAH1445353.1"/>
    </source>
</evidence>
<comment type="caution">
    <text evidence="2">The sequence shown here is derived from an EMBL/GenBank/DDBJ whole genome shotgun (WGS) entry which is preliminary data.</text>
</comment>
<sequence length="116" mass="13240">MAGGLRSQQWGWRLRSSTSDLPNGRNTHSKPLCRLRKIRKFTVAAVEGTAVERQGWKGGDAGGGDHLRIDEIGKQCWVAEHEVLEKKEKEDEDRRHTKFKAKRVADEVCNTPILRY</sequence>
<evidence type="ECO:0000313" key="3">
    <source>
        <dbReference type="Proteomes" id="UP001157418"/>
    </source>
</evidence>
<name>A0AAU9P5U9_9ASTR</name>
<reference evidence="2 3" key="1">
    <citation type="submission" date="2022-01" db="EMBL/GenBank/DDBJ databases">
        <authorList>
            <person name="Xiong W."/>
            <person name="Schranz E."/>
        </authorList>
    </citation>
    <scope>NUCLEOTIDE SEQUENCE [LARGE SCALE GENOMIC DNA]</scope>
</reference>
<evidence type="ECO:0000256" key="1">
    <source>
        <dbReference type="SAM" id="MobiDB-lite"/>
    </source>
</evidence>
<feature type="compositionally biased region" description="Polar residues" evidence="1">
    <location>
        <begin position="1"/>
        <end position="26"/>
    </location>
</feature>
<organism evidence="2 3">
    <name type="scientific">Lactuca virosa</name>
    <dbReference type="NCBI Taxonomy" id="75947"/>
    <lineage>
        <taxon>Eukaryota</taxon>
        <taxon>Viridiplantae</taxon>
        <taxon>Streptophyta</taxon>
        <taxon>Embryophyta</taxon>
        <taxon>Tracheophyta</taxon>
        <taxon>Spermatophyta</taxon>
        <taxon>Magnoliopsida</taxon>
        <taxon>eudicotyledons</taxon>
        <taxon>Gunneridae</taxon>
        <taxon>Pentapetalae</taxon>
        <taxon>asterids</taxon>
        <taxon>campanulids</taxon>
        <taxon>Asterales</taxon>
        <taxon>Asteraceae</taxon>
        <taxon>Cichorioideae</taxon>
        <taxon>Cichorieae</taxon>
        <taxon>Lactucinae</taxon>
        <taxon>Lactuca</taxon>
    </lineage>
</organism>